<keyword evidence="5 9" id="KW-0067">ATP-binding</keyword>
<dbReference type="GO" id="GO:0016887">
    <property type="term" value="F:ATP hydrolysis activity"/>
    <property type="evidence" value="ECO:0007669"/>
    <property type="project" value="InterPro"/>
</dbReference>
<dbReference type="CDD" id="cd03214">
    <property type="entry name" value="ABC_Iron-Siderophores_B12_Hemin"/>
    <property type="match status" value="1"/>
</dbReference>
<dbReference type="AlphaFoldDB" id="A0A5C0B197"/>
<dbReference type="GO" id="GO:0005524">
    <property type="term" value="F:ATP binding"/>
    <property type="evidence" value="ECO:0007669"/>
    <property type="project" value="UniProtKB-KW"/>
</dbReference>
<dbReference type="PROSITE" id="PS00211">
    <property type="entry name" value="ABC_TRANSPORTER_1"/>
    <property type="match status" value="1"/>
</dbReference>
<evidence type="ECO:0000256" key="4">
    <source>
        <dbReference type="ARBA" id="ARBA00022741"/>
    </source>
</evidence>
<organism evidence="9 10">
    <name type="scientific">Pigmentiphaga aceris</name>
    <dbReference type="NCBI Taxonomy" id="1940612"/>
    <lineage>
        <taxon>Bacteria</taxon>
        <taxon>Pseudomonadati</taxon>
        <taxon>Pseudomonadota</taxon>
        <taxon>Betaproteobacteria</taxon>
        <taxon>Burkholderiales</taxon>
        <taxon>Alcaligenaceae</taxon>
        <taxon>Pigmentiphaga</taxon>
    </lineage>
</organism>
<evidence type="ECO:0000256" key="7">
    <source>
        <dbReference type="ARBA" id="ARBA00037066"/>
    </source>
</evidence>
<dbReference type="KEGG" id="pacr:FXN63_14340"/>
<dbReference type="PROSITE" id="PS50893">
    <property type="entry name" value="ABC_TRANSPORTER_2"/>
    <property type="match status" value="1"/>
</dbReference>
<dbReference type="SUPFAM" id="SSF52540">
    <property type="entry name" value="P-loop containing nucleoside triphosphate hydrolases"/>
    <property type="match status" value="1"/>
</dbReference>
<comment type="similarity">
    <text evidence="1">Belongs to the ABC transporter superfamily.</text>
</comment>
<dbReference type="PANTHER" id="PTHR42794:SF1">
    <property type="entry name" value="HEMIN IMPORT ATP-BINDING PROTEIN HMUV"/>
    <property type="match status" value="1"/>
</dbReference>
<dbReference type="InterPro" id="IPR017871">
    <property type="entry name" value="ABC_transporter-like_CS"/>
</dbReference>
<dbReference type="EMBL" id="CP043046">
    <property type="protein sequence ID" value="QEI06880.1"/>
    <property type="molecule type" value="Genomic_DNA"/>
</dbReference>
<keyword evidence="10" id="KW-1185">Reference proteome</keyword>
<dbReference type="Pfam" id="PF00005">
    <property type="entry name" value="ABC_tran"/>
    <property type="match status" value="1"/>
</dbReference>
<keyword evidence="3" id="KW-0472">Membrane</keyword>
<evidence type="ECO:0000256" key="6">
    <source>
        <dbReference type="ARBA" id="ARBA00022967"/>
    </source>
</evidence>
<dbReference type="InterPro" id="IPR003439">
    <property type="entry name" value="ABC_transporter-like_ATP-bd"/>
</dbReference>
<keyword evidence="3" id="KW-1003">Cell membrane</keyword>
<evidence type="ECO:0000256" key="2">
    <source>
        <dbReference type="ARBA" id="ARBA00022448"/>
    </source>
</evidence>
<protein>
    <submittedName>
        <fullName evidence="9">ABC transporter ATP-binding protein</fullName>
    </submittedName>
</protein>
<evidence type="ECO:0000313" key="9">
    <source>
        <dbReference type="EMBL" id="QEI06880.1"/>
    </source>
</evidence>
<evidence type="ECO:0000256" key="3">
    <source>
        <dbReference type="ARBA" id="ARBA00022475"/>
    </source>
</evidence>
<dbReference type="InterPro" id="IPR027417">
    <property type="entry name" value="P-loop_NTPase"/>
</dbReference>
<dbReference type="Gene3D" id="3.40.50.300">
    <property type="entry name" value="P-loop containing nucleotide triphosphate hydrolases"/>
    <property type="match status" value="1"/>
</dbReference>
<dbReference type="Proteomes" id="UP000325161">
    <property type="component" value="Chromosome"/>
</dbReference>
<feature type="domain" description="ABC transporter" evidence="8">
    <location>
        <begin position="15"/>
        <end position="250"/>
    </location>
</feature>
<keyword evidence="4" id="KW-0547">Nucleotide-binding</keyword>
<evidence type="ECO:0000313" key="10">
    <source>
        <dbReference type="Proteomes" id="UP000325161"/>
    </source>
</evidence>
<evidence type="ECO:0000259" key="8">
    <source>
        <dbReference type="PROSITE" id="PS50893"/>
    </source>
</evidence>
<dbReference type="OrthoDB" id="5296765at2"/>
<accession>A0A5C0B197</accession>
<dbReference type="SMART" id="SM00382">
    <property type="entry name" value="AAA"/>
    <property type="match status" value="1"/>
</dbReference>
<evidence type="ECO:0000256" key="5">
    <source>
        <dbReference type="ARBA" id="ARBA00022840"/>
    </source>
</evidence>
<keyword evidence="6" id="KW-1278">Translocase</keyword>
<evidence type="ECO:0000256" key="1">
    <source>
        <dbReference type="ARBA" id="ARBA00005417"/>
    </source>
</evidence>
<keyword evidence="2" id="KW-0813">Transport</keyword>
<dbReference type="InterPro" id="IPR003593">
    <property type="entry name" value="AAA+_ATPase"/>
</dbReference>
<dbReference type="RefSeq" id="WP_148815926.1">
    <property type="nucleotide sequence ID" value="NZ_CP043046.1"/>
</dbReference>
<proteinExistence type="inferred from homology"/>
<reference evidence="9 10" key="1">
    <citation type="submission" date="2019-08" db="EMBL/GenBank/DDBJ databases">
        <title>Amphibian skin-associated Pigmentiphaga: genome sequence and occurrence across geography and hosts.</title>
        <authorList>
            <person name="Bletz M.C."/>
            <person name="Bunk B."/>
            <person name="Sproeer C."/>
            <person name="Biwer P."/>
            <person name="Reiter S."/>
            <person name="Rabemananjara F.C.E."/>
            <person name="Schulz S."/>
            <person name="Overmann J."/>
            <person name="Vences M."/>
        </authorList>
    </citation>
    <scope>NUCLEOTIDE SEQUENCE [LARGE SCALE GENOMIC DNA]</scope>
    <source>
        <strain evidence="9 10">Mada1488</strain>
    </source>
</reference>
<name>A0A5C0B197_9BURK</name>
<dbReference type="FunFam" id="3.40.50.300:FF:000134">
    <property type="entry name" value="Iron-enterobactin ABC transporter ATP-binding protein"/>
    <property type="match status" value="1"/>
</dbReference>
<dbReference type="PANTHER" id="PTHR42794">
    <property type="entry name" value="HEMIN IMPORT ATP-BINDING PROTEIN HMUV"/>
    <property type="match status" value="1"/>
</dbReference>
<comment type="function">
    <text evidence="7">Part of the ABC transporter complex HmuTUV involved in hemin import. Responsible for energy coupling to the transport system.</text>
</comment>
<gene>
    <name evidence="9" type="ORF">FXN63_14340</name>
</gene>
<sequence>MNTNSTQVSNPIVSLRCTGLAYHHRKKPLVSDIDVDIPSGKLTAVIGPNGAGKSTLLRLLGGLLPATHGAVLLDDIALDAIPAAERARRIGWLSQFPPAELPLTVLDYVLLGRRPSLGSFGRASDDDMRHVNRALASFDVADMAARPWRELSGGERQRAALARLLAQDAPLWLLDEPTNHIDLKHQALLFRRLREEIDGGRTVVAVLHDLGPAAQAADHVLLMSGGHVIASGPPQDALRADTLSRAYDWPVDVRIDSGRWLVDVGA</sequence>